<comment type="caution">
    <text evidence="2">The sequence shown here is derived from an EMBL/GenBank/DDBJ whole genome shotgun (WGS) entry which is preliminary data.</text>
</comment>
<dbReference type="Proteomes" id="UP000243579">
    <property type="component" value="Unassembled WGS sequence"/>
</dbReference>
<dbReference type="Pfam" id="PF02214">
    <property type="entry name" value="BTB_2"/>
    <property type="match status" value="1"/>
</dbReference>
<feature type="domain" description="Potassium channel tetramerisation-type BTB" evidence="1">
    <location>
        <begin position="43"/>
        <end position="108"/>
    </location>
</feature>
<dbReference type="OrthoDB" id="10025005at2759"/>
<accession>A0A1V9YK51</accession>
<dbReference type="STRING" id="1202772.A0A1V9YK51"/>
<name>A0A1V9YK51_ACHHY</name>
<evidence type="ECO:0000313" key="3">
    <source>
        <dbReference type="Proteomes" id="UP000243579"/>
    </source>
</evidence>
<dbReference type="SUPFAM" id="SSF54695">
    <property type="entry name" value="POZ domain"/>
    <property type="match status" value="1"/>
</dbReference>
<organism evidence="2 3">
    <name type="scientific">Achlya hypogyna</name>
    <name type="common">Oomycete</name>
    <name type="synonym">Protoachlya hypogyna</name>
    <dbReference type="NCBI Taxonomy" id="1202772"/>
    <lineage>
        <taxon>Eukaryota</taxon>
        <taxon>Sar</taxon>
        <taxon>Stramenopiles</taxon>
        <taxon>Oomycota</taxon>
        <taxon>Saprolegniomycetes</taxon>
        <taxon>Saprolegniales</taxon>
        <taxon>Achlyaceae</taxon>
        <taxon>Achlya</taxon>
    </lineage>
</organism>
<protein>
    <recommendedName>
        <fullName evidence="1">Potassium channel tetramerisation-type BTB domain-containing protein</fullName>
    </recommendedName>
</protein>
<dbReference type="EMBL" id="JNBR01001529">
    <property type="protein sequence ID" value="OQR86088.1"/>
    <property type="molecule type" value="Genomic_DNA"/>
</dbReference>
<evidence type="ECO:0000259" key="1">
    <source>
        <dbReference type="Pfam" id="PF02214"/>
    </source>
</evidence>
<gene>
    <name evidence="2" type="ORF">ACHHYP_10974</name>
</gene>
<dbReference type="Gene3D" id="3.30.710.10">
    <property type="entry name" value="Potassium Channel Kv1.1, Chain A"/>
    <property type="match status" value="1"/>
</dbReference>
<dbReference type="AlphaFoldDB" id="A0A1V9YK51"/>
<dbReference type="InterPro" id="IPR011333">
    <property type="entry name" value="SKP1/BTB/POZ_sf"/>
</dbReference>
<proteinExistence type="predicted"/>
<evidence type="ECO:0000313" key="2">
    <source>
        <dbReference type="EMBL" id="OQR86088.1"/>
    </source>
</evidence>
<sequence>MLSAVLKLIPFVVLALSMAMLLLMYARFSVLTATLSSVPVEFISLNVGGTVFATTTATVLSAPESIFPVVLSAPHWPRDEAGAYLFDWGSQDVPYVLEYLRTGRLEATAPYGTGTIATSHHLRRTFAFFRLSLPPVSLALQRTMDDGVELVRAFLRTRVCWDVARSDAGIEFSAGDQVASWTLEENMTSPLTPPVLVGADIVTSYAVWTTDKRGVGVGVAPRHCYWSLIEDCVWYFDGAVNATAGPGIVQLVWEGDTRIVTVLMGDCNDPTKCLVDLVPVATVQTYLGRNADLYPTIRLGGETQSVTFINPLPSTP</sequence>
<dbReference type="InterPro" id="IPR003131">
    <property type="entry name" value="T1-type_BTB"/>
</dbReference>
<dbReference type="GO" id="GO:0051260">
    <property type="term" value="P:protein homooligomerization"/>
    <property type="evidence" value="ECO:0007669"/>
    <property type="project" value="InterPro"/>
</dbReference>
<reference evidence="2 3" key="1">
    <citation type="journal article" date="2014" name="Genome Biol. Evol.">
        <title>The secreted proteins of Achlya hypogyna and Thraustotheca clavata identify the ancestral oomycete secretome and reveal gene acquisitions by horizontal gene transfer.</title>
        <authorList>
            <person name="Misner I."/>
            <person name="Blouin N."/>
            <person name="Leonard G."/>
            <person name="Richards T.A."/>
            <person name="Lane C.E."/>
        </authorList>
    </citation>
    <scope>NUCLEOTIDE SEQUENCE [LARGE SCALE GENOMIC DNA]</scope>
    <source>
        <strain evidence="2 3">ATCC 48635</strain>
    </source>
</reference>
<keyword evidence="3" id="KW-1185">Reference proteome</keyword>